<protein>
    <submittedName>
        <fullName evidence="5">Uncharacterized protein</fullName>
    </submittedName>
</protein>
<dbReference type="PROSITE" id="PS50088">
    <property type="entry name" value="ANK_REPEAT"/>
    <property type="match status" value="3"/>
</dbReference>
<evidence type="ECO:0000313" key="5">
    <source>
        <dbReference type="EMBL" id="KAJ5385763.1"/>
    </source>
</evidence>
<dbReference type="PANTHER" id="PTHR24198:SF165">
    <property type="entry name" value="ANKYRIN REPEAT-CONTAINING PROTEIN-RELATED"/>
    <property type="match status" value="1"/>
</dbReference>
<feature type="region of interest" description="Disordered" evidence="4">
    <location>
        <begin position="332"/>
        <end position="353"/>
    </location>
</feature>
<dbReference type="InterPro" id="IPR036770">
    <property type="entry name" value="Ankyrin_rpt-contain_sf"/>
</dbReference>
<dbReference type="PROSITE" id="PS50297">
    <property type="entry name" value="ANK_REP_REGION"/>
    <property type="match status" value="2"/>
</dbReference>
<evidence type="ECO:0000313" key="6">
    <source>
        <dbReference type="Proteomes" id="UP001147747"/>
    </source>
</evidence>
<proteinExistence type="predicted"/>
<feature type="repeat" description="ANK" evidence="3">
    <location>
        <begin position="262"/>
        <end position="303"/>
    </location>
</feature>
<accession>A0A9W9VMB6</accession>
<reference evidence="5" key="2">
    <citation type="journal article" date="2023" name="IMA Fungus">
        <title>Comparative genomic study of the Penicillium genus elucidates a diverse pangenome and 15 lateral gene transfer events.</title>
        <authorList>
            <person name="Petersen C."/>
            <person name="Sorensen T."/>
            <person name="Nielsen M.R."/>
            <person name="Sondergaard T.E."/>
            <person name="Sorensen J.L."/>
            <person name="Fitzpatrick D.A."/>
            <person name="Frisvad J.C."/>
            <person name="Nielsen K.L."/>
        </authorList>
    </citation>
    <scope>NUCLEOTIDE SEQUENCE</scope>
    <source>
        <strain evidence="5">IBT 29677</strain>
    </source>
</reference>
<dbReference type="GeneID" id="81371921"/>
<comment type="caution">
    <text evidence="5">The sequence shown here is derived from an EMBL/GenBank/DDBJ whole genome shotgun (WGS) entry which is preliminary data.</text>
</comment>
<keyword evidence="2 3" id="KW-0040">ANK repeat</keyword>
<dbReference type="SMART" id="SM00248">
    <property type="entry name" value="ANK"/>
    <property type="match status" value="8"/>
</dbReference>
<name>A0A9W9VMB6_9EURO</name>
<evidence type="ECO:0000256" key="3">
    <source>
        <dbReference type="PROSITE-ProRule" id="PRU00023"/>
    </source>
</evidence>
<dbReference type="Gene3D" id="1.25.40.20">
    <property type="entry name" value="Ankyrin repeat-containing domain"/>
    <property type="match status" value="2"/>
</dbReference>
<dbReference type="SUPFAM" id="SSF48403">
    <property type="entry name" value="Ankyrin repeat"/>
    <property type="match status" value="1"/>
</dbReference>
<organism evidence="5 6">
    <name type="scientific">Penicillium cosmopolitanum</name>
    <dbReference type="NCBI Taxonomy" id="1131564"/>
    <lineage>
        <taxon>Eukaryota</taxon>
        <taxon>Fungi</taxon>
        <taxon>Dikarya</taxon>
        <taxon>Ascomycota</taxon>
        <taxon>Pezizomycotina</taxon>
        <taxon>Eurotiomycetes</taxon>
        <taxon>Eurotiomycetidae</taxon>
        <taxon>Eurotiales</taxon>
        <taxon>Aspergillaceae</taxon>
        <taxon>Penicillium</taxon>
    </lineage>
</organism>
<feature type="compositionally biased region" description="Pro residues" evidence="4">
    <location>
        <begin position="343"/>
        <end position="353"/>
    </location>
</feature>
<reference evidence="5" key="1">
    <citation type="submission" date="2022-12" db="EMBL/GenBank/DDBJ databases">
        <authorList>
            <person name="Petersen C."/>
        </authorList>
    </citation>
    <scope>NUCLEOTIDE SEQUENCE</scope>
    <source>
        <strain evidence="5">IBT 29677</strain>
    </source>
</reference>
<dbReference type="AlphaFoldDB" id="A0A9W9VMB6"/>
<dbReference type="EMBL" id="JAPZBU010000009">
    <property type="protein sequence ID" value="KAJ5385763.1"/>
    <property type="molecule type" value="Genomic_DNA"/>
</dbReference>
<feature type="repeat" description="ANK" evidence="3">
    <location>
        <begin position="44"/>
        <end position="76"/>
    </location>
</feature>
<dbReference type="OrthoDB" id="20872at2759"/>
<dbReference type="RefSeq" id="XP_056483561.1">
    <property type="nucleotide sequence ID" value="XM_056632941.1"/>
</dbReference>
<dbReference type="Pfam" id="PF12796">
    <property type="entry name" value="Ank_2"/>
    <property type="match status" value="2"/>
</dbReference>
<sequence length="353" mass="38887">MTETSKNENCQINETIVIAAEIGRLDLVTALLENGEDPNTVDETGTSALHNAVKGGYWDVARLLLERNAILRLLDGNNRTPLQLAVLGGHSQIVGLLLECDPSIGDTRDEARETDLHRSLRIAAFLGHLEIVKLLLNHSAPTLSNAGSETALLLAAKKGHHDICEILLKHDMALNRSLWSRITGPSLAVDGKDYTGNSPLAYAIKNGFEKTVDIFLRYYPNLCEARDREKQLLFHTAIRARNIAMTRTFLNHGADVEMKGSYGNRALHEAVQAGSLYYRSSEETAEMIRLLVEHGASATSTNADGRVPEFSTNDPKLRTLLRNYMKTQSKGNSVLPEVVPKTLNPPPEYSLKA</sequence>
<gene>
    <name evidence="5" type="ORF">N7509_008304</name>
</gene>
<keyword evidence="1" id="KW-0677">Repeat</keyword>
<dbReference type="InterPro" id="IPR002110">
    <property type="entry name" value="Ankyrin_rpt"/>
</dbReference>
<feature type="repeat" description="ANK" evidence="3">
    <location>
        <begin position="77"/>
        <end position="109"/>
    </location>
</feature>
<dbReference type="PANTHER" id="PTHR24198">
    <property type="entry name" value="ANKYRIN REPEAT AND PROTEIN KINASE DOMAIN-CONTAINING PROTEIN"/>
    <property type="match status" value="1"/>
</dbReference>
<evidence type="ECO:0000256" key="2">
    <source>
        <dbReference type="ARBA" id="ARBA00023043"/>
    </source>
</evidence>
<dbReference type="Proteomes" id="UP001147747">
    <property type="component" value="Unassembled WGS sequence"/>
</dbReference>
<keyword evidence="6" id="KW-1185">Reference proteome</keyword>
<evidence type="ECO:0000256" key="1">
    <source>
        <dbReference type="ARBA" id="ARBA00022737"/>
    </source>
</evidence>
<evidence type="ECO:0000256" key="4">
    <source>
        <dbReference type="SAM" id="MobiDB-lite"/>
    </source>
</evidence>